<evidence type="ECO:0000256" key="6">
    <source>
        <dbReference type="ARBA" id="ARBA00022692"/>
    </source>
</evidence>
<dbReference type="GO" id="GO:0015628">
    <property type="term" value="P:protein secretion by the type II secretion system"/>
    <property type="evidence" value="ECO:0007669"/>
    <property type="project" value="InterPro"/>
</dbReference>
<feature type="region of interest" description="Disordered" evidence="11">
    <location>
        <begin position="393"/>
        <end position="420"/>
    </location>
</feature>
<reference evidence="14 15" key="1">
    <citation type="submission" date="2019-01" db="EMBL/GenBank/DDBJ databases">
        <title>Litorilituus lipolytica sp. nov., isolated from intertidal sand of the Yellow Sea in China.</title>
        <authorList>
            <person name="Liu A."/>
        </authorList>
    </citation>
    <scope>NUCLEOTIDE SEQUENCE [LARGE SCALE GENOMIC DNA]</scope>
    <source>
        <strain evidence="14 15">RZ04</strain>
    </source>
</reference>
<evidence type="ECO:0000313" key="14">
    <source>
        <dbReference type="EMBL" id="TPH15246.1"/>
    </source>
</evidence>
<sequence>MAETLYIRLGSKKQAVVHWLILSAHGEEIIASGELKSAEQLSDLTEKANQRQVNVLVPSCDVLLKRLTVPGKSQRAVKLAVPYMLEEDLAQDVEEMFFAYADLPEDEQGNNCFTAIVAHEQIQAWQSWLNDADISAKTMLPEVLAMPLLAEQWSAIALDQTDDAQVIVRQGTWQGFTLDAMTWQLQCHSLDSEDNESEPINLAAYSPLAHSEQLSVNAMPEELPLALLAKHFSQTKFNLLQGDYKVRSEHSMALKHWMSVAAMAVFALLLTFANKGAQLWQLNEQVAKTEQAIVDSYKEAFPNTKRVRVSTIKSQLNQKLAQLGGANDSEGFLAMLAKVQPAFTQVPQLKPNSLKFDGKRQELRIQALADSYQHFEQFKAALENTGLTIKQGAQNNQGDKVSGSFSIVNKPNSKARGGKS</sequence>
<dbReference type="AlphaFoldDB" id="A0A502KUT2"/>
<evidence type="ECO:0000259" key="12">
    <source>
        <dbReference type="Pfam" id="PF05134"/>
    </source>
</evidence>
<keyword evidence="15" id="KW-1185">Reference proteome</keyword>
<evidence type="ECO:0000259" key="13">
    <source>
        <dbReference type="Pfam" id="PF12693"/>
    </source>
</evidence>
<comment type="subcellular location">
    <subcellularLocation>
        <location evidence="1">Cell inner membrane</location>
        <topology evidence="1">Single-pass membrane protein</topology>
    </subcellularLocation>
</comment>
<keyword evidence="5" id="KW-0997">Cell inner membrane</keyword>
<dbReference type="OrthoDB" id="7011844at2"/>
<evidence type="ECO:0000256" key="5">
    <source>
        <dbReference type="ARBA" id="ARBA00022519"/>
    </source>
</evidence>
<evidence type="ECO:0000313" key="15">
    <source>
        <dbReference type="Proteomes" id="UP000315303"/>
    </source>
</evidence>
<evidence type="ECO:0000256" key="8">
    <source>
        <dbReference type="ARBA" id="ARBA00022989"/>
    </source>
</evidence>
<name>A0A502KUT2_9GAMM</name>
<comment type="caution">
    <text evidence="14">The sequence shown here is derived from an EMBL/GenBank/DDBJ whole genome shotgun (WGS) entry which is preliminary data.</text>
</comment>
<feature type="domain" description="GspL cytoplasmic actin-ATPase-like" evidence="12">
    <location>
        <begin position="5"/>
        <end position="246"/>
    </location>
</feature>
<evidence type="ECO:0000256" key="7">
    <source>
        <dbReference type="ARBA" id="ARBA00022927"/>
    </source>
</evidence>
<dbReference type="Gene3D" id="3.30.420.370">
    <property type="match status" value="1"/>
</dbReference>
<evidence type="ECO:0000256" key="4">
    <source>
        <dbReference type="ARBA" id="ARBA00022475"/>
    </source>
</evidence>
<dbReference type="Pfam" id="PF12693">
    <property type="entry name" value="GspL_C"/>
    <property type="match status" value="1"/>
</dbReference>
<keyword evidence="9" id="KW-0472">Membrane</keyword>
<gene>
    <name evidence="14" type="primary">gspL</name>
    <name evidence="14" type="ORF">EPA86_10565</name>
</gene>
<comment type="function">
    <text evidence="10">Inner membrane component of the type II secretion system required for the energy-dependent secretion of extracellular factors such as proteases and toxins from the periplasm.</text>
</comment>
<dbReference type="GO" id="GO:0005886">
    <property type="term" value="C:plasma membrane"/>
    <property type="evidence" value="ECO:0007669"/>
    <property type="project" value="UniProtKB-SubCell"/>
</dbReference>
<evidence type="ECO:0000256" key="9">
    <source>
        <dbReference type="ARBA" id="ARBA00023136"/>
    </source>
</evidence>
<keyword evidence="3 10" id="KW-0813">Transport</keyword>
<evidence type="ECO:0000256" key="11">
    <source>
        <dbReference type="SAM" id="MobiDB-lite"/>
    </source>
</evidence>
<evidence type="ECO:0000256" key="2">
    <source>
        <dbReference type="ARBA" id="ARBA00005318"/>
    </source>
</evidence>
<dbReference type="SUPFAM" id="SSF53067">
    <property type="entry name" value="Actin-like ATPase domain"/>
    <property type="match status" value="2"/>
</dbReference>
<keyword evidence="4" id="KW-1003">Cell membrane</keyword>
<evidence type="ECO:0000256" key="1">
    <source>
        <dbReference type="ARBA" id="ARBA00004377"/>
    </source>
</evidence>
<protein>
    <recommendedName>
        <fullName evidence="10">Type II secretion system protein L</fullName>
        <shortName evidence="10">T2SS protein L</shortName>
    </recommendedName>
</protein>
<organism evidence="14 15">
    <name type="scientific">Litorilituus lipolyticus</name>
    <dbReference type="NCBI Taxonomy" id="2491017"/>
    <lineage>
        <taxon>Bacteria</taxon>
        <taxon>Pseudomonadati</taxon>
        <taxon>Pseudomonadota</taxon>
        <taxon>Gammaproteobacteria</taxon>
        <taxon>Alteromonadales</taxon>
        <taxon>Colwelliaceae</taxon>
        <taxon>Litorilituus</taxon>
    </lineage>
</organism>
<feature type="compositionally biased region" description="Polar residues" evidence="11">
    <location>
        <begin position="393"/>
        <end position="412"/>
    </location>
</feature>
<dbReference type="EMBL" id="SAWY01000020">
    <property type="protein sequence ID" value="TPH15246.1"/>
    <property type="molecule type" value="Genomic_DNA"/>
</dbReference>
<dbReference type="Gene3D" id="3.30.420.380">
    <property type="match status" value="1"/>
</dbReference>
<dbReference type="GO" id="GO:0009276">
    <property type="term" value="C:Gram-negative-bacterium-type cell wall"/>
    <property type="evidence" value="ECO:0007669"/>
    <property type="project" value="InterPro"/>
</dbReference>
<dbReference type="PIRSF" id="PIRSF015761">
    <property type="entry name" value="Protein_L"/>
    <property type="match status" value="1"/>
</dbReference>
<dbReference type="GO" id="GO:0015627">
    <property type="term" value="C:type II protein secretion system complex"/>
    <property type="evidence" value="ECO:0007669"/>
    <property type="project" value="InterPro"/>
</dbReference>
<comment type="similarity">
    <text evidence="2 10">Belongs to the GSP L family.</text>
</comment>
<evidence type="ECO:0000256" key="10">
    <source>
        <dbReference type="PIRNR" id="PIRNR015761"/>
    </source>
</evidence>
<dbReference type="RefSeq" id="WP_140603400.1">
    <property type="nucleotide sequence ID" value="NZ_SAWY01000020.1"/>
</dbReference>
<dbReference type="InterPro" id="IPR024230">
    <property type="entry name" value="GspL_cyto_dom"/>
</dbReference>
<dbReference type="InterPro" id="IPR007812">
    <property type="entry name" value="T2SS_protein-GspL"/>
</dbReference>
<keyword evidence="7 10" id="KW-0653">Protein transport</keyword>
<dbReference type="CDD" id="cd24017">
    <property type="entry name" value="ASKHA_T2SSL_N"/>
    <property type="match status" value="1"/>
</dbReference>
<evidence type="ECO:0000256" key="3">
    <source>
        <dbReference type="ARBA" id="ARBA00022448"/>
    </source>
</evidence>
<dbReference type="Gene3D" id="3.30.1360.100">
    <property type="entry name" value="General secretion pathway protein M, EpsM"/>
    <property type="match status" value="1"/>
</dbReference>
<dbReference type="InterPro" id="IPR043129">
    <property type="entry name" value="ATPase_NBD"/>
</dbReference>
<dbReference type="InterPro" id="IPR025691">
    <property type="entry name" value="GspL_pp_dom"/>
</dbReference>
<proteinExistence type="inferred from homology"/>
<feature type="domain" description="GspL periplasmic" evidence="13">
    <location>
        <begin position="254"/>
        <end position="409"/>
    </location>
</feature>
<keyword evidence="6" id="KW-0812">Transmembrane</keyword>
<keyword evidence="8" id="KW-1133">Transmembrane helix</keyword>
<accession>A0A502KUT2</accession>
<dbReference type="NCBIfam" id="TIGR01709">
    <property type="entry name" value="typeII_sec_gspL"/>
    <property type="match status" value="1"/>
</dbReference>
<dbReference type="Pfam" id="PF05134">
    <property type="entry name" value="T2SSL"/>
    <property type="match status" value="1"/>
</dbReference>
<dbReference type="Proteomes" id="UP000315303">
    <property type="component" value="Unassembled WGS sequence"/>
</dbReference>